<sequence>MKAKFTTMMVIFTLIILSVNAQQQKRRGYIGISIGPSFPMGEFKNEGLANTGLNLSLINFGYFFSEHVGIAANWYGGAHNIDVSYLGLSDGLWYYGGLLAGPLFSTPISEKVDFDSRLQIGYSVANMKLEGYKVDGTGFAYNVGIGIRTHLSEKWSFSFNVDMLTANNKGDYMDRKIQTIQPTIGLSYRLR</sequence>
<evidence type="ECO:0000313" key="3">
    <source>
        <dbReference type="EMBL" id="GAA4800252.1"/>
    </source>
</evidence>
<dbReference type="Gene3D" id="2.40.160.20">
    <property type="match status" value="1"/>
</dbReference>
<protein>
    <recommendedName>
        <fullName evidence="2">Outer membrane protein beta-barrel domain-containing protein</fullName>
    </recommendedName>
</protein>
<dbReference type="EMBL" id="BAABIQ010000041">
    <property type="protein sequence ID" value="GAA4800252.1"/>
    <property type="molecule type" value="Genomic_DNA"/>
</dbReference>
<proteinExistence type="predicted"/>
<gene>
    <name evidence="3" type="ORF">GCM10023231_31280</name>
</gene>
<reference evidence="4" key="1">
    <citation type="journal article" date="2019" name="Int. J. Syst. Evol. Microbiol.">
        <title>The Global Catalogue of Microorganisms (GCM) 10K type strain sequencing project: providing services to taxonomists for standard genome sequencing and annotation.</title>
        <authorList>
            <consortium name="The Broad Institute Genomics Platform"/>
            <consortium name="The Broad Institute Genome Sequencing Center for Infectious Disease"/>
            <person name="Wu L."/>
            <person name="Ma J."/>
        </authorList>
    </citation>
    <scope>NUCLEOTIDE SEQUENCE [LARGE SCALE GENOMIC DNA]</scope>
    <source>
        <strain evidence="4">JCM 18200</strain>
    </source>
</reference>
<evidence type="ECO:0000259" key="2">
    <source>
        <dbReference type="Pfam" id="PF13505"/>
    </source>
</evidence>
<evidence type="ECO:0000313" key="4">
    <source>
        <dbReference type="Proteomes" id="UP001501411"/>
    </source>
</evidence>
<comment type="caution">
    <text evidence="3">The sequence shown here is derived from an EMBL/GenBank/DDBJ whole genome shotgun (WGS) entry which is preliminary data.</text>
</comment>
<dbReference type="InterPro" id="IPR011250">
    <property type="entry name" value="OMP/PagP_B-barrel"/>
</dbReference>
<organism evidence="3 4">
    <name type="scientific">Olivibacter ginsenosidimutans</name>
    <dbReference type="NCBI Taxonomy" id="1176537"/>
    <lineage>
        <taxon>Bacteria</taxon>
        <taxon>Pseudomonadati</taxon>
        <taxon>Bacteroidota</taxon>
        <taxon>Sphingobacteriia</taxon>
        <taxon>Sphingobacteriales</taxon>
        <taxon>Sphingobacteriaceae</taxon>
        <taxon>Olivibacter</taxon>
    </lineage>
</organism>
<feature type="domain" description="Outer membrane protein beta-barrel" evidence="2">
    <location>
        <begin position="14"/>
        <end position="189"/>
    </location>
</feature>
<dbReference type="InterPro" id="IPR027385">
    <property type="entry name" value="Beta-barrel_OMP"/>
</dbReference>
<dbReference type="RefSeq" id="WP_345232944.1">
    <property type="nucleotide sequence ID" value="NZ_BAABIQ010000041.1"/>
</dbReference>
<evidence type="ECO:0000256" key="1">
    <source>
        <dbReference type="ARBA" id="ARBA00022729"/>
    </source>
</evidence>
<dbReference type="Proteomes" id="UP001501411">
    <property type="component" value="Unassembled WGS sequence"/>
</dbReference>
<accession>A0ABP9BTF3</accession>
<keyword evidence="1" id="KW-0732">Signal</keyword>
<keyword evidence="4" id="KW-1185">Reference proteome</keyword>
<dbReference type="Pfam" id="PF13505">
    <property type="entry name" value="OMP_b-brl"/>
    <property type="match status" value="1"/>
</dbReference>
<dbReference type="SUPFAM" id="SSF56925">
    <property type="entry name" value="OMPA-like"/>
    <property type="match status" value="1"/>
</dbReference>
<name>A0ABP9BTF3_9SPHI</name>